<keyword evidence="5" id="KW-1185">Reference proteome</keyword>
<proteinExistence type="predicted"/>
<reference evidence="5" key="1">
    <citation type="journal article" date="2019" name="Int. J. Syst. Evol. Microbiol.">
        <title>The Global Catalogue of Microorganisms (GCM) 10K type strain sequencing project: providing services to taxonomists for standard genome sequencing and annotation.</title>
        <authorList>
            <consortium name="The Broad Institute Genomics Platform"/>
            <consortium name="The Broad Institute Genome Sequencing Center for Infectious Disease"/>
            <person name="Wu L."/>
            <person name="Ma J."/>
        </authorList>
    </citation>
    <scope>NUCLEOTIDE SEQUENCE [LARGE SCALE GENOMIC DNA]</scope>
    <source>
        <strain evidence="5">JCM 16929</strain>
    </source>
</reference>
<dbReference type="CDD" id="cd03375">
    <property type="entry name" value="TPP_OGFOR"/>
    <property type="match status" value="1"/>
</dbReference>
<dbReference type="SUPFAM" id="SSF52518">
    <property type="entry name" value="Thiamin diphosphate-binding fold (THDP-binding)"/>
    <property type="match status" value="1"/>
</dbReference>
<dbReference type="PANTHER" id="PTHR48084:SF4">
    <property type="entry name" value="2-OXOGLUTARATE OXIDOREDUCTASE SUBUNIT KORB"/>
    <property type="match status" value="1"/>
</dbReference>
<dbReference type="InterPro" id="IPR051457">
    <property type="entry name" value="2-oxoacid:Fd_oxidoreductase"/>
</dbReference>
<comment type="caution">
    <text evidence="4">The sequence shown here is derived from an EMBL/GenBank/DDBJ whole genome shotgun (WGS) entry which is preliminary data.</text>
</comment>
<dbReference type="PANTHER" id="PTHR48084">
    <property type="entry name" value="2-OXOGLUTARATE OXIDOREDUCTASE SUBUNIT KORB-RELATED"/>
    <property type="match status" value="1"/>
</dbReference>
<feature type="region of interest" description="Disordered" evidence="2">
    <location>
        <begin position="1"/>
        <end position="47"/>
    </location>
</feature>
<dbReference type="InterPro" id="IPR029061">
    <property type="entry name" value="THDP-binding"/>
</dbReference>
<feature type="domain" description="Thiamine pyrophosphate enzyme TPP-binding" evidence="3">
    <location>
        <begin position="100"/>
        <end position="247"/>
    </location>
</feature>
<evidence type="ECO:0000313" key="5">
    <source>
        <dbReference type="Proteomes" id="UP001501490"/>
    </source>
</evidence>
<dbReference type="Gene3D" id="3.40.50.970">
    <property type="match status" value="1"/>
</dbReference>
<evidence type="ECO:0000256" key="2">
    <source>
        <dbReference type="SAM" id="MobiDB-lite"/>
    </source>
</evidence>
<organism evidence="4 5">
    <name type="scientific">Microlunatus ginsengisoli</name>
    <dbReference type="NCBI Taxonomy" id="363863"/>
    <lineage>
        <taxon>Bacteria</taxon>
        <taxon>Bacillati</taxon>
        <taxon>Actinomycetota</taxon>
        <taxon>Actinomycetes</taxon>
        <taxon>Propionibacteriales</taxon>
        <taxon>Propionibacteriaceae</taxon>
        <taxon>Microlunatus</taxon>
    </lineage>
</organism>
<dbReference type="InterPro" id="IPR011766">
    <property type="entry name" value="TPP_enzyme_TPP-bd"/>
</dbReference>
<feature type="compositionally biased region" description="Polar residues" evidence="2">
    <location>
        <begin position="1"/>
        <end position="10"/>
    </location>
</feature>
<accession>A0ABP6ZLJ0</accession>
<evidence type="ECO:0000256" key="1">
    <source>
        <dbReference type="ARBA" id="ARBA00023002"/>
    </source>
</evidence>
<keyword evidence="1" id="KW-0560">Oxidoreductase</keyword>
<gene>
    <name evidence="4" type="ORF">GCM10022236_14390</name>
</gene>
<protein>
    <submittedName>
        <fullName evidence="4">2-oxoacid:ferredoxin oxidoreductase subunit beta</fullName>
    </submittedName>
</protein>
<evidence type="ECO:0000313" key="4">
    <source>
        <dbReference type="EMBL" id="GAA3613595.1"/>
    </source>
</evidence>
<name>A0ABP6ZLJ0_9ACTN</name>
<evidence type="ECO:0000259" key="3">
    <source>
        <dbReference type="Pfam" id="PF02775"/>
    </source>
</evidence>
<dbReference type="Proteomes" id="UP001501490">
    <property type="component" value="Unassembled WGS sequence"/>
</dbReference>
<dbReference type="Pfam" id="PF02775">
    <property type="entry name" value="TPP_enzyme_C"/>
    <property type="match status" value="1"/>
</dbReference>
<dbReference type="EMBL" id="BAABAB010000009">
    <property type="protein sequence ID" value="GAA3613595.1"/>
    <property type="molecule type" value="Genomic_DNA"/>
</dbReference>
<sequence length="389" mass="41186">MTALNGTTRAQLAEGAPAGSGHANGTGPAAGSEHTSETERRSGIAGVPLSLEPLNRKDFTSDQEVRWCPGCGDYAVLAAFQGFMPELGIRKENTVIVSGIGCSSRFPYYVDSFGMHSIHGRATAIATGVATAREDVAVFVITGDGDALSIGGNHLIHVLRRNVNLTILLFNNRIYGLTKGQYSPTSEIGKVTKSTPMGSLDNPFNPVSLALGAEATFVARTIDSDRKHLTEVLRRAAAHRGTSFVEIYQNCPIFNDDAFLAVKDPGTSADAIIPLTDGEPIRFGTDGHLGVVRDPRTGEFSVAEVDDVGVDALVVHDAHIQDPSFAFGLSRLTDNGVLHRAPIGIFRDVDAPAYDDLAREQVALATGETASDEAALQAMIAGGDTWLVD</sequence>